<dbReference type="CDD" id="cd00174">
    <property type="entry name" value="SH3"/>
    <property type="match status" value="1"/>
</dbReference>
<feature type="compositionally biased region" description="Polar residues" evidence="6">
    <location>
        <begin position="458"/>
        <end position="467"/>
    </location>
</feature>
<dbReference type="RefSeq" id="XP_013246021.1">
    <property type="nucleotide sequence ID" value="XM_013390567.1"/>
</dbReference>
<dbReference type="Pfam" id="PF00611">
    <property type="entry name" value="FCH"/>
    <property type="match status" value="1"/>
</dbReference>
<dbReference type="PROSITE" id="PS50081">
    <property type="entry name" value="ZF_DAG_PE_2"/>
    <property type="match status" value="1"/>
</dbReference>
<keyword evidence="1 4" id="KW-0728">SH3 domain</keyword>
<dbReference type="SUPFAM" id="SSF50044">
    <property type="entry name" value="SH3-domain"/>
    <property type="match status" value="2"/>
</dbReference>
<dbReference type="InterPro" id="IPR001060">
    <property type="entry name" value="FCH_dom"/>
</dbReference>
<dbReference type="GO" id="GO:0030833">
    <property type="term" value="P:regulation of actin filament polymerization"/>
    <property type="evidence" value="ECO:0007669"/>
    <property type="project" value="TreeGrafter"/>
</dbReference>
<evidence type="ECO:0000256" key="2">
    <source>
        <dbReference type="ARBA" id="ARBA00022723"/>
    </source>
</evidence>
<dbReference type="InterPro" id="IPR002219">
    <property type="entry name" value="PKC_DAG/PE"/>
</dbReference>
<proteinExistence type="predicted"/>
<dbReference type="InterPro" id="IPR020454">
    <property type="entry name" value="DAG/PE-bd"/>
</dbReference>
<evidence type="ECO:0000259" key="7">
    <source>
        <dbReference type="PROSITE" id="PS50002"/>
    </source>
</evidence>
<dbReference type="GO" id="GO:0030864">
    <property type="term" value="C:cortical actin cytoskeleton"/>
    <property type="evidence" value="ECO:0007669"/>
    <property type="project" value="UniProtKB-ARBA"/>
</dbReference>
<dbReference type="Gene3D" id="2.30.30.40">
    <property type="entry name" value="SH3 Domains"/>
    <property type="match status" value="2"/>
</dbReference>
<dbReference type="SUPFAM" id="SSF103657">
    <property type="entry name" value="BAR/IMD domain-like"/>
    <property type="match status" value="1"/>
</dbReference>
<feature type="domain" description="Phorbol-ester/DAG-type" evidence="8">
    <location>
        <begin position="407"/>
        <end position="457"/>
    </location>
</feature>
<accession>A0A066WGQ6</accession>
<name>A0A066WGQ6_TILAU</name>
<dbReference type="Pfam" id="PF07653">
    <property type="entry name" value="SH3_2"/>
    <property type="match status" value="1"/>
</dbReference>
<evidence type="ECO:0000256" key="3">
    <source>
        <dbReference type="ARBA" id="ARBA00022833"/>
    </source>
</evidence>
<evidence type="ECO:0008006" key="12">
    <source>
        <dbReference type="Google" id="ProtNLM"/>
    </source>
</evidence>
<dbReference type="EMBL" id="JMSN01000003">
    <property type="protein sequence ID" value="KDN53182.1"/>
    <property type="molecule type" value="Genomic_DNA"/>
</dbReference>
<feature type="region of interest" description="Disordered" evidence="6">
    <location>
        <begin position="456"/>
        <end position="475"/>
    </location>
</feature>
<keyword evidence="2" id="KW-0479">Metal-binding</keyword>
<keyword evidence="3" id="KW-0862">Zinc</keyword>
<dbReference type="Gene3D" id="6.10.140.470">
    <property type="match status" value="1"/>
</dbReference>
<keyword evidence="11" id="KW-1185">Reference proteome</keyword>
<dbReference type="OMA" id="TPMMEEP"/>
<dbReference type="Pfam" id="PF14604">
    <property type="entry name" value="SH3_9"/>
    <property type="match status" value="1"/>
</dbReference>
<dbReference type="Proteomes" id="UP000027361">
    <property type="component" value="Unassembled WGS sequence"/>
</dbReference>
<evidence type="ECO:0000313" key="10">
    <source>
        <dbReference type="EMBL" id="KDN53182.1"/>
    </source>
</evidence>
<evidence type="ECO:0000256" key="4">
    <source>
        <dbReference type="PROSITE-ProRule" id="PRU00192"/>
    </source>
</evidence>
<dbReference type="InterPro" id="IPR027267">
    <property type="entry name" value="AH/BAR_dom_sf"/>
</dbReference>
<evidence type="ECO:0000313" key="11">
    <source>
        <dbReference type="Proteomes" id="UP000027361"/>
    </source>
</evidence>
<gene>
    <name evidence="10" type="ORF">K437DRAFT_253195</name>
</gene>
<feature type="domain" description="SH3" evidence="7">
    <location>
        <begin position="600"/>
        <end position="666"/>
    </location>
</feature>
<comment type="caution">
    <text evidence="10">The sequence shown here is derived from an EMBL/GenBank/DDBJ whole genome shotgun (WGS) entry which is preliminary data.</text>
</comment>
<evidence type="ECO:0000256" key="5">
    <source>
        <dbReference type="PROSITE-ProRule" id="PRU01077"/>
    </source>
</evidence>
<dbReference type="OrthoDB" id="8783038at2759"/>
<dbReference type="GeneID" id="25263498"/>
<keyword evidence="5" id="KW-0175">Coiled coil</keyword>
<dbReference type="InterPro" id="IPR035459">
    <property type="entry name" value="Bzz1_SH3_1"/>
</dbReference>
<dbReference type="PRINTS" id="PR00452">
    <property type="entry name" value="SH3DOMAIN"/>
</dbReference>
<dbReference type="Gene3D" id="1.20.1270.60">
    <property type="entry name" value="Arfaptin homology (AH) domain/BAR domain"/>
    <property type="match status" value="1"/>
</dbReference>
<dbReference type="PANTHER" id="PTHR15735">
    <property type="entry name" value="FCH AND DOUBLE SH3 DOMAINS PROTEIN"/>
    <property type="match status" value="1"/>
</dbReference>
<feature type="domain" description="SH3" evidence="7">
    <location>
        <begin position="505"/>
        <end position="567"/>
    </location>
</feature>
<dbReference type="SMART" id="SM00109">
    <property type="entry name" value="C1"/>
    <property type="match status" value="1"/>
</dbReference>
<dbReference type="Gene3D" id="3.30.60.20">
    <property type="match status" value="1"/>
</dbReference>
<dbReference type="PANTHER" id="PTHR15735:SF21">
    <property type="entry name" value="PROTEIN NERVOUS WRECK"/>
    <property type="match status" value="1"/>
</dbReference>
<dbReference type="InterPro" id="IPR031160">
    <property type="entry name" value="F_BAR_dom"/>
</dbReference>
<dbReference type="SUPFAM" id="SSF57889">
    <property type="entry name" value="Cysteine-rich domain"/>
    <property type="match status" value="1"/>
</dbReference>
<dbReference type="CDD" id="cd20824">
    <property type="entry name" value="C1_SpBZZ1-like"/>
    <property type="match status" value="1"/>
</dbReference>
<dbReference type="InParanoid" id="A0A066WGQ6"/>
<evidence type="ECO:0000256" key="1">
    <source>
        <dbReference type="ARBA" id="ARBA00022443"/>
    </source>
</evidence>
<dbReference type="Pfam" id="PF00130">
    <property type="entry name" value="C1_1"/>
    <property type="match status" value="1"/>
</dbReference>
<dbReference type="SMART" id="SM00055">
    <property type="entry name" value="FCH"/>
    <property type="match status" value="1"/>
</dbReference>
<feature type="domain" description="F-BAR" evidence="9">
    <location>
        <begin position="1"/>
        <end position="276"/>
    </location>
</feature>
<dbReference type="FunCoup" id="A0A066WGQ6">
    <property type="interactions" value="86"/>
</dbReference>
<dbReference type="InterPro" id="IPR001452">
    <property type="entry name" value="SH3_domain"/>
</dbReference>
<dbReference type="PROSITE" id="PS00479">
    <property type="entry name" value="ZF_DAG_PE_1"/>
    <property type="match status" value="1"/>
</dbReference>
<evidence type="ECO:0000259" key="8">
    <source>
        <dbReference type="PROSITE" id="PS50081"/>
    </source>
</evidence>
<dbReference type="PRINTS" id="PR00008">
    <property type="entry name" value="DAGPEDOMAIN"/>
</dbReference>
<dbReference type="GO" id="GO:0030036">
    <property type="term" value="P:actin cytoskeleton organization"/>
    <property type="evidence" value="ECO:0007669"/>
    <property type="project" value="UniProtKB-ARBA"/>
</dbReference>
<sequence>MSLEFGKEIPGSFQALASFVALQISLSSDLAGFLTERAELEREYAGKLSLLCKKAKEKRDKRLQEYVVGAEPTKAWTKETADRSTLQTFVTTLLGNQEGMANAHKSLADALESVASDLSAAERKQEATRKKHVAFSSRAIADREKVYSDRQKSKEKYYEACHEVDAQRHKREKADAGDKQADRAAKAQAVAEVDLKNAKNTYLISICVANKAKELYFKRTTVALQNDLQSLWGLSISRLASRLRRANEHLLTHTDRLRLSVTEATDAFSKVSIIDDQRLYVEYNRRRCELPADWTLEPCVGFFDTGEMSIEDATARTFLQNRLLKARQKARDVRPMMESRRKEVQGLQNLRDAYAKQEGLGDPDEVMDNLLESSRELLVLETSEGCLQAEEDIIIASIGADHVEARPHRFKPASFTIPTSCDFCSGTIWGIAKQGLVCKPCGFTVHAKCELKVPADCGSSSNSTHATRNGLAPPTRATASATHLIRVPGSVDSTSVGASAGTSISDTSRGRLLYSFEATSPFELTVTEGELVRLVEEDLEGTGWIKVATDDDRQGLVPTSYCEFVGSRAVKANPTLHNDEQLQSSLGGMAFSPAQDTQTFGAKYVRALYDFEASDPQEMSLKEGEVIQLSDVGMDFGEGWAEGVRMEAHHGHGGVGIFPVNYVEAA</sequence>
<evidence type="ECO:0000259" key="9">
    <source>
        <dbReference type="PROSITE" id="PS51741"/>
    </source>
</evidence>
<reference evidence="10 11" key="1">
    <citation type="submission" date="2014-05" db="EMBL/GenBank/DDBJ databases">
        <title>Draft genome sequence of a rare smut relative, Tilletiaria anomala UBC 951.</title>
        <authorList>
            <consortium name="DOE Joint Genome Institute"/>
            <person name="Toome M."/>
            <person name="Kuo A."/>
            <person name="Henrissat B."/>
            <person name="Lipzen A."/>
            <person name="Tritt A."/>
            <person name="Yoshinaga Y."/>
            <person name="Zane M."/>
            <person name="Barry K."/>
            <person name="Grigoriev I.V."/>
            <person name="Spatafora J.W."/>
            <person name="Aimea M.C."/>
        </authorList>
    </citation>
    <scope>NUCLEOTIDE SEQUENCE [LARGE SCALE GENOMIC DNA]</scope>
    <source>
        <strain evidence="10 11">UBC 951</strain>
    </source>
</reference>
<dbReference type="AlphaFoldDB" id="A0A066WGQ6"/>
<dbReference type="HOGENOM" id="CLU_015390_1_0_1"/>
<dbReference type="PROSITE" id="PS51741">
    <property type="entry name" value="F_BAR"/>
    <property type="match status" value="1"/>
</dbReference>
<protein>
    <recommendedName>
        <fullName evidence="12">FCH-domain-containing protein</fullName>
    </recommendedName>
</protein>
<dbReference type="PROSITE" id="PS50002">
    <property type="entry name" value="SH3"/>
    <property type="match status" value="2"/>
</dbReference>
<organism evidence="10 11">
    <name type="scientific">Tilletiaria anomala (strain ATCC 24038 / CBS 436.72 / UBC 951)</name>
    <dbReference type="NCBI Taxonomy" id="1037660"/>
    <lineage>
        <taxon>Eukaryota</taxon>
        <taxon>Fungi</taxon>
        <taxon>Dikarya</taxon>
        <taxon>Basidiomycota</taxon>
        <taxon>Ustilaginomycotina</taxon>
        <taxon>Exobasidiomycetes</taxon>
        <taxon>Georgefischeriales</taxon>
        <taxon>Tilletiariaceae</taxon>
        <taxon>Tilletiaria</taxon>
    </lineage>
</organism>
<dbReference type="GO" id="GO:0046872">
    <property type="term" value="F:metal ion binding"/>
    <property type="evidence" value="ECO:0007669"/>
    <property type="project" value="UniProtKB-KW"/>
</dbReference>
<dbReference type="SMART" id="SM00326">
    <property type="entry name" value="SH3"/>
    <property type="match status" value="2"/>
</dbReference>
<dbReference type="CDD" id="cd11912">
    <property type="entry name" value="SH3_Bzz1_1"/>
    <property type="match status" value="1"/>
</dbReference>
<dbReference type="STRING" id="1037660.A0A066WGQ6"/>
<dbReference type="InterPro" id="IPR036028">
    <property type="entry name" value="SH3-like_dom_sf"/>
</dbReference>
<dbReference type="InterPro" id="IPR046349">
    <property type="entry name" value="C1-like_sf"/>
</dbReference>
<evidence type="ECO:0000256" key="6">
    <source>
        <dbReference type="SAM" id="MobiDB-lite"/>
    </source>
</evidence>